<evidence type="ECO:0000313" key="2">
    <source>
        <dbReference type="EMBL" id="CAL28442.1"/>
    </source>
</evidence>
<protein>
    <recommendedName>
        <fullName evidence="1">HTH cro/C1-type domain-containing protein</fullName>
    </recommendedName>
</protein>
<dbReference type="InterPro" id="IPR001387">
    <property type="entry name" value="Cro/C1-type_HTH"/>
</dbReference>
<dbReference type="Gene3D" id="1.10.260.40">
    <property type="entry name" value="lambda repressor-like DNA-binding domains"/>
    <property type="match status" value="1"/>
</dbReference>
<evidence type="ECO:0000313" key="3">
    <source>
        <dbReference type="Proteomes" id="UP000000444"/>
    </source>
</evidence>
<dbReference type="KEGG" id="sca:SCA_1537"/>
<dbReference type="InterPro" id="IPR010982">
    <property type="entry name" value="Lambda_DNA-bd_dom_sf"/>
</dbReference>
<keyword evidence="3" id="KW-1185">Reference proteome</keyword>
<dbReference type="Pfam" id="PF13443">
    <property type="entry name" value="HTH_26"/>
    <property type="match status" value="1"/>
</dbReference>
<name>B9DML9_STACT</name>
<gene>
    <name evidence="2" type="ordered locus">Sca_1537</name>
</gene>
<dbReference type="AlphaFoldDB" id="B9DML9"/>
<reference evidence="2 3" key="1">
    <citation type="journal article" date="2009" name="Appl. Environ. Microbiol.">
        <title>Genome analysis of the meat starter culture bacterium Staphylococcus carnosus TM300.</title>
        <authorList>
            <person name="Rosenstein R."/>
            <person name="Nerz C."/>
            <person name="Biswas L."/>
            <person name="Resch A."/>
            <person name="Raddatz G."/>
            <person name="Schuster S.C."/>
            <person name="Goetz F."/>
        </authorList>
    </citation>
    <scope>NUCLEOTIDE SEQUENCE [LARGE SCALE GENOMIC DNA]</scope>
    <source>
        <strain evidence="2 3">TM300</strain>
    </source>
</reference>
<dbReference type="Proteomes" id="UP000000444">
    <property type="component" value="Chromosome"/>
</dbReference>
<dbReference type="RefSeq" id="WP_015900782.1">
    <property type="nucleotide sequence ID" value="NC_012121.1"/>
</dbReference>
<feature type="domain" description="HTH cro/C1-type" evidence="1">
    <location>
        <begin position="5"/>
        <end position="34"/>
    </location>
</feature>
<sequence length="39" mass="4272">MIQSRLSVLMAERGLKISDLYEETGISKTTLMAIAENTG</sequence>
<evidence type="ECO:0000259" key="1">
    <source>
        <dbReference type="Pfam" id="PF13443"/>
    </source>
</evidence>
<dbReference type="GO" id="GO:0003677">
    <property type="term" value="F:DNA binding"/>
    <property type="evidence" value="ECO:0007669"/>
    <property type="project" value="InterPro"/>
</dbReference>
<proteinExistence type="predicted"/>
<accession>B9DML9</accession>
<dbReference type="HOGENOM" id="CLU_3317318_0_0_9"/>
<organism evidence="2 3">
    <name type="scientific">Staphylococcus carnosus (strain TM300)</name>
    <dbReference type="NCBI Taxonomy" id="396513"/>
    <lineage>
        <taxon>Bacteria</taxon>
        <taxon>Bacillati</taxon>
        <taxon>Bacillota</taxon>
        <taxon>Bacilli</taxon>
        <taxon>Bacillales</taxon>
        <taxon>Staphylococcaceae</taxon>
        <taxon>Staphylococcus</taxon>
    </lineage>
</organism>
<dbReference type="EMBL" id="AM295250">
    <property type="protein sequence ID" value="CAL28442.1"/>
    <property type="molecule type" value="Genomic_DNA"/>
</dbReference>